<dbReference type="PANTHER" id="PTHR33928:SF2">
    <property type="entry name" value="PECTATE LYASE SUPERFAMILY PROTEIN DOMAIN-CONTAINING PROTEIN-RELATED"/>
    <property type="match status" value="1"/>
</dbReference>
<proteinExistence type="predicted"/>
<reference evidence="2" key="2">
    <citation type="submission" date="2016-04" db="EMBL/GenBank/DDBJ databases">
        <authorList>
            <person name="Evans L.H."/>
            <person name="Alamgir A."/>
            <person name="Owens N."/>
            <person name="Weber N.D."/>
            <person name="Virtaneva K."/>
            <person name="Barbian K."/>
            <person name="Babar A."/>
            <person name="Rosenke K."/>
        </authorList>
    </citation>
    <scope>NUCLEOTIDE SEQUENCE</scope>
    <source>
        <strain evidence="2">UB2112</strain>
    </source>
</reference>
<protein>
    <submittedName>
        <fullName evidence="2">Probable beta-1,3 exoglucanase</fullName>
    </submittedName>
</protein>
<evidence type="ECO:0000313" key="2">
    <source>
        <dbReference type="EMBL" id="SAM78612.1"/>
    </source>
</evidence>
<evidence type="ECO:0000259" key="1">
    <source>
        <dbReference type="Pfam" id="PF12708"/>
    </source>
</evidence>
<reference evidence="4" key="1">
    <citation type="submission" date="2016-04" db="EMBL/GenBank/DDBJ databases">
        <authorList>
            <person name="Guldener U."/>
            <person name="Guldener U."/>
        </authorList>
    </citation>
    <scope>NUCLEOTIDE SEQUENCE [LARGE SCALE GENOMIC DNA]</scope>
    <source>
        <strain evidence="4">UB2112</strain>
    </source>
</reference>
<organism evidence="2 4">
    <name type="scientific">Ustilago bromivora</name>
    <dbReference type="NCBI Taxonomy" id="307758"/>
    <lineage>
        <taxon>Eukaryota</taxon>
        <taxon>Fungi</taxon>
        <taxon>Dikarya</taxon>
        <taxon>Basidiomycota</taxon>
        <taxon>Ustilaginomycotina</taxon>
        <taxon>Ustilaginomycetes</taxon>
        <taxon>Ustilaginales</taxon>
        <taxon>Ustilaginaceae</taxon>
        <taxon>Ustilago</taxon>
    </lineage>
</organism>
<dbReference type="GO" id="GO:0004650">
    <property type="term" value="F:polygalacturonase activity"/>
    <property type="evidence" value="ECO:0007669"/>
    <property type="project" value="InterPro"/>
</dbReference>
<feature type="domain" description="Rhamnogalacturonase A/B/Epimerase-like pectate lyase" evidence="1">
    <location>
        <begin position="40"/>
        <end position="262"/>
    </location>
</feature>
<keyword evidence="5" id="KW-1185">Reference proteome</keyword>
<sequence>MQSNRAVKTMNATHQPFWFELIEHNGRATYNPSPDRYQVYRNVKDFGAKGDGVADDTAAINQAISTGDRCGQGGGSSTISPAVVYLPPGTYLVSSPIVSYYYTQLMGSATDRPTLLASPQFQGIAVIDENPYGSDGNNWYINQNNFFLAVFNLRIDLTQMPPSSVTGIHHQVSQATGLFNVHFEMRQDPQGNGQQGVFIENGSGGFMANLSFRGGRYGAAMGNQQFTVRNLSFEHCQTAILQIWNWTFSYHDVKLKNCQLGLEMRTMPNPGSGNQGAASILACDWKLENVGTGFHITTPGSGTLIMDNVAVENVGAAVTAGDGAANKVLLAGSEQAEVIQSWLQGSTMQGDEELQDVQTVSTIDIRRPLSLVKTGSSSQPWFSRKRPQYEQADISEFVNLKDFGCAGDGITDDSMALQAILDACAGRKIIFVPHGTYYLESTVTFPPGTRFVGQVWPVLMGGGALFKDSSNPQPVIRIGKPGDLGIMEISDLIFSTRGPAAEAIIVQWNIREQQGQQGSAAAWDTHIRVGGFAGTNLQADKCSRQLPLNDNSRASFLNLHLTRGSSAYLENMWVWTADHDLDFGNPGQINLLSGRGVLIESVDGPVWMYGGASEHAVLYQYNIVNANNIFISLAQTETAYFQGKGGAVASQEEPLQIARYKDPDFQLSSAESASSPFQNPNSTYENRGLGMRIANSTNVFIYGAGLYSFFDNYDQSQVSNRRSQKRSLWIQHLEENANVWVLNLNTVGVEKMLTVDGEDTVDEGRLRNGFGNTLAVWTTHP</sequence>
<evidence type="ECO:0000313" key="3">
    <source>
        <dbReference type="EMBL" id="SYW80091.1"/>
    </source>
</evidence>
<feature type="domain" description="Rhamnogalacturonase A/B/Epimerase-like pectate lyase" evidence="1">
    <location>
        <begin position="397"/>
        <end position="454"/>
    </location>
</feature>
<dbReference type="Proteomes" id="UP000179920">
    <property type="component" value="Chromosome III"/>
</dbReference>
<dbReference type="EMBL" id="LT558119">
    <property type="protein sequence ID" value="SAM78612.1"/>
    <property type="molecule type" value="Genomic_DNA"/>
</dbReference>
<reference evidence="3" key="3">
    <citation type="submission" date="2018-08" db="EMBL/GenBank/DDBJ databases">
        <authorList>
            <person name="Guldener U."/>
        </authorList>
    </citation>
    <scope>NUCLEOTIDE SEQUENCE</scope>
    <source>
        <strain evidence="3">UB2</strain>
    </source>
</reference>
<evidence type="ECO:0000313" key="4">
    <source>
        <dbReference type="Proteomes" id="UP000179920"/>
    </source>
</evidence>
<dbReference type="OrthoDB" id="1046782at2759"/>
<dbReference type="EMBL" id="ULHB01000062">
    <property type="protein sequence ID" value="SYW80091.1"/>
    <property type="molecule type" value="Genomic_DNA"/>
</dbReference>
<dbReference type="CDD" id="cd23668">
    <property type="entry name" value="GH55_beta13glucanase-like"/>
    <property type="match status" value="1"/>
</dbReference>
<dbReference type="PANTHER" id="PTHR33928">
    <property type="entry name" value="POLYGALACTURONASE QRT3"/>
    <property type="match status" value="1"/>
</dbReference>
<dbReference type="Pfam" id="PF12708">
    <property type="entry name" value="Pect-lyase_RHGA_epim"/>
    <property type="match status" value="2"/>
</dbReference>
<dbReference type="InterPro" id="IPR011050">
    <property type="entry name" value="Pectin_lyase_fold/virulence"/>
</dbReference>
<gene>
    <name evidence="3" type="ORF">UBRO2_03359</name>
    <name evidence="2" type="ORF">UBRO_02088</name>
</gene>
<name>A0A1K0GLV0_9BASI</name>
<dbReference type="Gene3D" id="2.160.20.10">
    <property type="entry name" value="Single-stranded right-handed beta-helix, Pectin lyase-like"/>
    <property type="match status" value="2"/>
</dbReference>
<dbReference type="InterPro" id="IPR024535">
    <property type="entry name" value="RHGA/B-epi-like_pectate_lyase"/>
</dbReference>
<dbReference type="InterPro" id="IPR012334">
    <property type="entry name" value="Pectin_lyas_fold"/>
</dbReference>
<evidence type="ECO:0000313" key="5">
    <source>
        <dbReference type="Proteomes" id="UP000658997"/>
    </source>
</evidence>
<dbReference type="InterPro" id="IPR039279">
    <property type="entry name" value="QRT3-like"/>
</dbReference>
<dbReference type="SUPFAM" id="SSF51126">
    <property type="entry name" value="Pectin lyase-like"/>
    <property type="match status" value="2"/>
</dbReference>
<accession>A0A1K0GLV0</accession>
<dbReference type="AlphaFoldDB" id="A0A1K0GLV0"/>
<dbReference type="Proteomes" id="UP000658997">
    <property type="component" value="Unassembled WGS sequence"/>
</dbReference>